<dbReference type="EMBL" id="JAFHKU010000131">
    <property type="protein sequence ID" value="MBN3559103.1"/>
    <property type="molecule type" value="Genomic_DNA"/>
</dbReference>
<evidence type="ECO:0000313" key="2">
    <source>
        <dbReference type="EMBL" id="MBN3559103.1"/>
    </source>
</evidence>
<sequence>MRAPARWLNLVGEAEYRDEAEAQLAKPGDAVLVVRGRTRSVVMACPDGCGETLVVNIDPRAGKAWRIDTRGEGLTLYPSVWRDGGCESHFIVWRGFLIWCDRFTVGNSEPRYDPSIEESILSAMDVSTPLTAAAIADAIDEIVWDVNRAANRLVHRGLARSWKEDATWFFVRVGDRTNGGTCE</sequence>
<accession>A0AA41A2Q6</accession>
<organism evidence="2 4">
    <name type="scientific">Sphingomonas yabuuchiae</name>
    <dbReference type="NCBI Taxonomy" id="172044"/>
    <lineage>
        <taxon>Bacteria</taxon>
        <taxon>Pseudomonadati</taxon>
        <taxon>Pseudomonadota</taxon>
        <taxon>Alphaproteobacteria</taxon>
        <taxon>Sphingomonadales</taxon>
        <taxon>Sphingomonadaceae</taxon>
        <taxon>Sphingomonas</taxon>
    </lineage>
</organism>
<gene>
    <name evidence="1" type="ORF">GGQ89_000993</name>
    <name evidence="2" type="ORF">JYA60_12795</name>
</gene>
<reference evidence="2" key="2">
    <citation type="submission" date="2021-01" db="EMBL/GenBank/DDBJ databases">
        <title>Genome Sequencing of Type Strains.</title>
        <authorList>
            <person name="Lemaire J.F."/>
            <person name="Inderbitzin P."/>
            <person name="Collins S.B."/>
            <person name="Wespe N."/>
            <person name="Knight-Connoni V."/>
        </authorList>
    </citation>
    <scope>NUCLEOTIDE SEQUENCE</scope>
    <source>
        <strain evidence="2">DSM 14562</strain>
    </source>
</reference>
<dbReference type="Proteomes" id="UP000584663">
    <property type="component" value="Unassembled WGS sequence"/>
</dbReference>
<dbReference type="AlphaFoldDB" id="A0AA41A2Q6"/>
<protein>
    <submittedName>
        <fullName evidence="2">Uncharacterized protein</fullName>
    </submittedName>
</protein>
<dbReference type="InterPro" id="IPR045384">
    <property type="entry name" value="DUF6527"/>
</dbReference>
<dbReference type="Pfam" id="PF20137">
    <property type="entry name" value="BubE"/>
    <property type="match status" value="1"/>
</dbReference>
<dbReference type="Proteomes" id="UP000704529">
    <property type="component" value="Unassembled WGS sequence"/>
</dbReference>
<dbReference type="RefSeq" id="WP_184104523.1">
    <property type="nucleotide sequence ID" value="NZ_JACHNX010000002.1"/>
</dbReference>
<dbReference type="EMBL" id="JACHNX010000002">
    <property type="protein sequence ID" value="MBB4608791.1"/>
    <property type="molecule type" value="Genomic_DNA"/>
</dbReference>
<name>A0AA41A2Q6_9SPHN</name>
<comment type="caution">
    <text evidence="2">The sequence shown here is derived from an EMBL/GenBank/DDBJ whole genome shotgun (WGS) entry which is preliminary data.</text>
</comment>
<keyword evidence="3" id="KW-1185">Reference proteome</keyword>
<evidence type="ECO:0000313" key="4">
    <source>
        <dbReference type="Proteomes" id="UP000704529"/>
    </source>
</evidence>
<proteinExistence type="predicted"/>
<evidence type="ECO:0000313" key="1">
    <source>
        <dbReference type="EMBL" id="MBB4608791.1"/>
    </source>
</evidence>
<reference evidence="1 3" key="1">
    <citation type="submission" date="2020-08" db="EMBL/GenBank/DDBJ databases">
        <title>Genomic Encyclopedia of Type Strains, Phase IV (KMG-IV): sequencing the most valuable type-strain genomes for metagenomic binning, comparative biology and taxonomic classification.</title>
        <authorList>
            <person name="Goeker M."/>
        </authorList>
    </citation>
    <scope>NUCLEOTIDE SEQUENCE [LARGE SCALE GENOMIC DNA]</scope>
    <source>
        <strain evidence="1 3">DSM 14562</strain>
    </source>
</reference>
<evidence type="ECO:0000313" key="3">
    <source>
        <dbReference type="Proteomes" id="UP000584663"/>
    </source>
</evidence>